<evidence type="ECO:0000313" key="2">
    <source>
        <dbReference type="EMBL" id="GAA3726537.1"/>
    </source>
</evidence>
<dbReference type="EMBL" id="BAABDD010000001">
    <property type="protein sequence ID" value="GAA3726537.1"/>
    <property type="molecule type" value="Genomic_DNA"/>
</dbReference>
<reference evidence="3" key="1">
    <citation type="journal article" date="2019" name="Int. J. Syst. Evol. Microbiol.">
        <title>The Global Catalogue of Microorganisms (GCM) 10K type strain sequencing project: providing services to taxonomists for standard genome sequencing and annotation.</title>
        <authorList>
            <consortium name="The Broad Institute Genomics Platform"/>
            <consortium name="The Broad Institute Genome Sequencing Center for Infectious Disease"/>
            <person name="Wu L."/>
            <person name="Ma J."/>
        </authorList>
    </citation>
    <scope>NUCLEOTIDE SEQUENCE [LARGE SCALE GENOMIC DNA]</scope>
    <source>
        <strain evidence="3">JCM 17137</strain>
    </source>
</reference>
<evidence type="ECO:0008006" key="4">
    <source>
        <dbReference type="Google" id="ProtNLM"/>
    </source>
</evidence>
<keyword evidence="1" id="KW-0732">Signal</keyword>
<comment type="caution">
    <text evidence="2">The sequence shown here is derived from an EMBL/GenBank/DDBJ whole genome shotgun (WGS) entry which is preliminary data.</text>
</comment>
<feature type="signal peptide" evidence="1">
    <location>
        <begin position="1"/>
        <end position="31"/>
    </location>
</feature>
<proteinExistence type="predicted"/>
<gene>
    <name evidence="2" type="ORF">GCM10022402_04050</name>
</gene>
<accession>A0ABP7EYN3</accession>
<protein>
    <recommendedName>
        <fullName evidence="4">Peptidase inhibitor family I36</fullName>
    </recommendedName>
</protein>
<keyword evidence="3" id="KW-1185">Reference proteome</keyword>
<dbReference type="Proteomes" id="UP001500908">
    <property type="component" value="Unassembled WGS sequence"/>
</dbReference>
<name>A0ABP7EYN3_9ACTN</name>
<dbReference type="Gene3D" id="2.60.20.10">
    <property type="entry name" value="Crystallins"/>
    <property type="match status" value="1"/>
</dbReference>
<sequence length="183" mass="19958">MGARKKVLRLGATAGTTALISAALAGGTAHAQDADHCIESLDTGEKECFSEFETAISAAEERTGNTIAEQKRMMKSKQSSRAMTTAAANDIILGTFFIHEQYGGATFTLYGDSLCSKDGQMEYVYNFSGDWVDSISSVQPWANCWIWLYPEPDLGGDRDGPYKENTPYVGDYMNDRTESVGFS</sequence>
<dbReference type="RefSeq" id="WP_344966622.1">
    <property type="nucleotide sequence ID" value="NZ_BAABDD010000001.1"/>
</dbReference>
<evidence type="ECO:0000256" key="1">
    <source>
        <dbReference type="SAM" id="SignalP"/>
    </source>
</evidence>
<evidence type="ECO:0000313" key="3">
    <source>
        <dbReference type="Proteomes" id="UP001500908"/>
    </source>
</evidence>
<organism evidence="2 3">
    <name type="scientific">Salinactinospora qingdaonensis</name>
    <dbReference type="NCBI Taxonomy" id="702744"/>
    <lineage>
        <taxon>Bacteria</taxon>
        <taxon>Bacillati</taxon>
        <taxon>Actinomycetota</taxon>
        <taxon>Actinomycetes</taxon>
        <taxon>Streptosporangiales</taxon>
        <taxon>Nocardiopsidaceae</taxon>
        <taxon>Salinactinospora</taxon>
    </lineage>
</organism>
<feature type="chain" id="PRO_5045670268" description="Peptidase inhibitor family I36" evidence="1">
    <location>
        <begin position="32"/>
        <end position="183"/>
    </location>
</feature>